<keyword evidence="9" id="KW-0677">Repeat</keyword>
<dbReference type="PANTHER" id="PTHR11405">
    <property type="entry name" value="CARBAMOYLTRANSFERASE FAMILY MEMBER"/>
    <property type="match status" value="1"/>
</dbReference>
<keyword evidence="5" id="KW-0055">Arginine biosynthesis</keyword>
<dbReference type="Gene3D" id="3.30.1490.20">
    <property type="entry name" value="ATP-grasp fold, A domain"/>
    <property type="match status" value="1"/>
</dbReference>
<dbReference type="PROSITE" id="PS00866">
    <property type="entry name" value="CPSASE_1"/>
    <property type="match status" value="2"/>
</dbReference>
<dbReference type="InterPro" id="IPR005479">
    <property type="entry name" value="CPAse_ATP-bd"/>
</dbReference>
<dbReference type="GO" id="GO:0006221">
    <property type="term" value="P:pyrimidine nucleotide biosynthetic process"/>
    <property type="evidence" value="ECO:0007669"/>
    <property type="project" value="UniProtKB-KW"/>
</dbReference>
<feature type="domain" description="ATP-grasp" evidence="20">
    <location>
        <begin position="676"/>
        <end position="867"/>
    </location>
</feature>
<dbReference type="FunFam" id="1.10.1030.10:FF:000002">
    <property type="entry name" value="Carbamoyl-phosphate synthase large chain"/>
    <property type="match status" value="1"/>
</dbReference>
<dbReference type="GO" id="GO:0006541">
    <property type="term" value="P:glutamine metabolic process"/>
    <property type="evidence" value="ECO:0007669"/>
    <property type="project" value="TreeGrafter"/>
</dbReference>
<dbReference type="EMBL" id="MBTF01000002">
    <property type="protein sequence ID" value="OOQ61260.1"/>
    <property type="molecule type" value="Genomic_DNA"/>
</dbReference>
<dbReference type="InterPro" id="IPR006275">
    <property type="entry name" value="CPSase_lsu"/>
</dbReference>
<feature type="domain" description="ATP-grasp" evidence="20">
    <location>
        <begin position="133"/>
        <end position="328"/>
    </location>
</feature>
<dbReference type="GO" id="GO:0004087">
    <property type="term" value="F:carbamoyl-phosphate synthase (ammonia) activity"/>
    <property type="evidence" value="ECO:0007669"/>
    <property type="project" value="UniProtKB-EC"/>
</dbReference>
<dbReference type="InterPro" id="IPR011761">
    <property type="entry name" value="ATP-grasp"/>
</dbReference>
<evidence type="ECO:0000256" key="19">
    <source>
        <dbReference type="PROSITE-ProRule" id="PRU00409"/>
    </source>
</evidence>
<dbReference type="FunFam" id="3.40.50.20:FF:000001">
    <property type="entry name" value="Carbamoyl-phosphate synthase large chain"/>
    <property type="match status" value="2"/>
</dbReference>
<evidence type="ECO:0000313" key="22">
    <source>
        <dbReference type="Proteomes" id="UP000189739"/>
    </source>
</evidence>
<evidence type="ECO:0000256" key="5">
    <source>
        <dbReference type="ARBA" id="ARBA00022571"/>
    </source>
</evidence>
<evidence type="ECO:0000259" key="20">
    <source>
        <dbReference type="PROSITE" id="PS50975"/>
    </source>
</evidence>
<evidence type="ECO:0000256" key="1">
    <source>
        <dbReference type="ARBA" id="ARBA00001936"/>
    </source>
</evidence>
<keyword evidence="11 19" id="KW-0067">ATP-binding</keyword>
<keyword evidence="8" id="KW-0479">Metal-binding</keyword>
<dbReference type="RefSeq" id="WP_078346536.1">
    <property type="nucleotide sequence ID" value="NZ_MBTF01000002.1"/>
</dbReference>
<evidence type="ECO:0000256" key="13">
    <source>
        <dbReference type="ARBA" id="ARBA00022975"/>
    </source>
</evidence>
<dbReference type="PROSITE" id="PS50975">
    <property type="entry name" value="ATP_GRASP"/>
    <property type="match status" value="2"/>
</dbReference>
<dbReference type="PROSITE" id="PS00867">
    <property type="entry name" value="CPSASE_2"/>
    <property type="match status" value="1"/>
</dbReference>
<evidence type="ECO:0000256" key="18">
    <source>
        <dbReference type="ARBA" id="ARBA00062056"/>
    </source>
</evidence>
<dbReference type="Gene3D" id="1.10.1030.10">
    <property type="entry name" value="Carbamoyl-phosphate synthetase, large subunit oligomerisation domain"/>
    <property type="match status" value="1"/>
</dbReference>
<evidence type="ECO:0000256" key="10">
    <source>
        <dbReference type="ARBA" id="ARBA00022741"/>
    </source>
</evidence>
<dbReference type="OrthoDB" id="9804197at2"/>
<dbReference type="NCBIfam" id="NF009455">
    <property type="entry name" value="PRK12815.1"/>
    <property type="match status" value="1"/>
</dbReference>
<dbReference type="InterPro" id="IPR036897">
    <property type="entry name" value="CarbamoylP_synth_lsu_oligo_sf"/>
</dbReference>
<comment type="function">
    <text evidence="17">Large subunit of the glutamine-dependent carbamoyl phosphate synthetase (CPSase). CPSase catalyzes the formation of carbamoyl phosphate from the ammonia moiety of glutamine, carbonate, and phosphate donated by ATP, constituting the first step of 2 biosynthetic pathways, one leading to arginine and/or urea and the other to pyrimidine nucleotides. The large subunit (synthetase) binds the substrates ammonia (free or transferred from glutamine from the small subunit), hydrogencarbonate and ATP and carries out an ATP-coupled ligase reaction, activating hydrogencarbonate by forming carboxy phosphate which reacts with ammonia to form carbamoyl phosphate.</text>
</comment>
<keyword evidence="12" id="KW-0460">Magnesium</keyword>
<keyword evidence="14" id="KW-0464">Manganese</keyword>
<dbReference type="FunFam" id="3.30.470.20:FF:000007">
    <property type="entry name" value="Carbamoyl-phosphate synthase large chain"/>
    <property type="match status" value="1"/>
</dbReference>
<evidence type="ECO:0000256" key="9">
    <source>
        <dbReference type="ARBA" id="ARBA00022737"/>
    </source>
</evidence>
<dbReference type="Gene3D" id="3.30.470.20">
    <property type="entry name" value="ATP-grasp fold, B domain"/>
    <property type="match status" value="2"/>
</dbReference>
<dbReference type="SMART" id="SM01096">
    <property type="entry name" value="CPSase_L_D3"/>
    <property type="match status" value="1"/>
</dbReference>
<dbReference type="SUPFAM" id="SSF56059">
    <property type="entry name" value="Glutathione synthetase ATP-binding domain-like"/>
    <property type="match status" value="2"/>
</dbReference>
<comment type="pathway">
    <text evidence="2">Pyrimidine metabolism; UMP biosynthesis via de novo pathway; (S)-dihydroorotate from bicarbonate: step 1/3.</text>
</comment>
<dbReference type="InterPro" id="IPR016185">
    <property type="entry name" value="PreATP-grasp_dom_sf"/>
</dbReference>
<comment type="caution">
    <text evidence="21">The sequence shown here is derived from an EMBL/GenBank/DDBJ whole genome shotgun (WGS) entry which is preliminary data.</text>
</comment>
<dbReference type="GO" id="GO:0005737">
    <property type="term" value="C:cytoplasm"/>
    <property type="evidence" value="ECO:0007669"/>
    <property type="project" value="TreeGrafter"/>
</dbReference>
<organism evidence="21 22">
    <name type="scientific">Mucilaginibacter pedocola</name>
    <dbReference type="NCBI Taxonomy" id="1792845"/>
    <lineage>
        <taxon>Bacteria</taxon>
        <taxon>Pseudomonadati</taxon>
        <taxon>Bacteroidota</taxon>
        <taxon>Sphingobacteriia</taxon>
        <taxon>Sphingobacteriales</taxon>
        <taxon>Sphingobacteriaceae</taxon>
        <taxon>Mucilaginibacter</taxon>
    </lineage>
</organism>
<gene>
    <name evidence="21" type="ORF">BC343_19925</name>
</gene>
<comment type="subunit">
    <text evidence="18">Composed of two chains; the small (or glutamine) chain promotes the hydrolysis of glutamine to ammonia, which is used by the large (or ammonia) chain to synthesize carbamoyl phosphate. Tetramer of heterodimers (alpha,beta)4.</text>
</comment>
<evidence type="ECO:0000256" key="7">
    <source>
        <dbReference type="ARBA" id="ARBA00022605"/>
    </source>
</evidence>
<evidence type="ECO:0000256" key="3">
    <source>
        <dbReference type="ARBA" id="ARBA00005077"/>
    </source>
</evidence>
<dbReference type="PROSITE" id="PS51257">
    <property type="entry name" value="PROKAR_LIPOPROTEIN"/>
    <property type="match status" value="1"/>
</dbReference>
<evidence type="ECO:0000256" key="15">
    <source>
        <dbReference type="ARBA" id="ARBA00047359"/>
    </source>
</evidence>
<dbReference type="Pfam" id="PF02787">
    <property type="entry name" value="CPSase_L_D3"/>
    <property type="match status" value="1"/>
</dbReference>
<comment type="similarity">
    <text evidence="4">Belongs to the CarB family.</text>
</comment>
<dbReference type="Pfam" id="PF25596">
    <property type="entry name" value="CPSase_L_D1"/>
    <property type="match status" value="2"/>
</dbReference>
<dbReference type="FunFam" id="3.30.470.20:FF:000026">
    <property type="entry name" value="Carbamoyl-phosphate synthase large chain"/>
    <property type="match status" value="1"/>
</dbReference>
<evidence type="ECO:0000256" key="16">
    <source>
        <dbReference type="ARBA" id="ARBA00048816"/>
    </source>
</evidence>
<name>A0A1S9PJX6_9SPHI</name>
<dbReference type="InterPro" id="IPR013815">
    <property type="entry name" value="ATP_grasp_subdomain_1"/>
</dbReference>
<evidence type="ECO:0000256" key="6">
    <source>
        <dbReference type="ARBA" id="ARBA00022598"/>
    </source>
</evidence>
<evidence type="ECO:0000256" key="4">
    <source>
        <dbReference type="ARBA" id="ARBA00009799"/>
    </source>
</evidence>
<comment type="cofactor">
    <cofactor evidence="1">
        <name>Mn(2+)</name>
        <dbReference type="ChEBI" id="CHEBI:29035"/>
    </cofactor>
</comment>
<dbReference type="SUPFAM" id="SSF48108">
    <property type="entry name" value="Carbamoyl phosphate synthetase, large subunit connection domain"/>
    <property type="match status" value="1"/>
</dbReference>
<dbReference type="PANTHER" id="PTHR11405:SF53">
    <property type="entry name" value="CARBAMOYL-PHOSPHATE SYNTHASE [AMMONIA], MITOCHONDRIAL"/>
    <property type="match status" value="1"/>
</dbReference>
<comment type="catalytic activity">
    <reaction evidence="15">
        <text>hydrogencarbonate + NH4(+) + 2 ATP = carbamoyl phosphate + 2 ADP + phosphate + 2 H(+)</text>
        <dbReference type="Rhea" id="RHEA:18029"/>
        <dbReference type="ChEBI" id="CHEBI:15378"/>
        <dbReference type="ChEBI" id="CHEBI:17544"/>
        <dbReference type="ChEBI" id="CHEBI:28938"/>
        <dbReference type="ChEBI" id="CHEBI:30616"/>
        <dbReference type="ChEBI" id="CHEBI:43474"/>
        <dbReference type="ChEBI" id="CHEBI:58228"/>
        <dbReference type="ChEBI" id="CHEBI:456216"/>
        <dbReference type="EC" id="6.3.4.16"/>
    </reaction>
</comment>
<dbReference type="Pfam" id="PF02786">
    <property type="entry name" value="CPSase_L_D2"/>
    <property type="match status" value="2"/>
</dbReference>
<dbReference type="Gene3D" id="3.40.50.20">
    <property type="match status" value="2"/>
</dbReference>
<dbReference type="STRING" id="1792845.BC343_19925"/>
<proteinExistence type="inferred from homology"/>
<dbReference type="NCBIfam" id="NF003671">
    <property type="entry name" value="PRK05294.1"/>
    <property type="match status" value="1"/>
</dbReference>
<accession>A0A1S9PJX6</accession>
<evidence type="ECO:0000313" key="21">
    <source>
        <dbReference type="EMBL" id="OOQ61260.1"/>
    </source>
</evidence>
<dbReference type="GO" id="GO:0005524">
    <property type="term" value="F:ATP binding"/>
    <property type="evidence" value="ECO:0007669"/>
    <property type="project" value="UniProtKB-UniRule"/>
</dbReference>
<dbReference type="GO" id="GO:0046872">
    <property type="term" value="F:metal ion binding"/>
    <property type="evidence" value="ECO:0007669"/>
    <property type="project" value="UniProtKB-KW"/>
</dbReference>
<evidence type="ECO:0000256" key="8">
    <source>
        <dbReference type="ARBA" id="ARBA00022723"/>
    </source>
</evidence>
<dbReference type="InterPro" id="IPR005483">
    <property type="entry name" value="CPSase_dom"/>
</dbReference>
<dbReference type="Proteomes" id="UP000189739">
    <property type="component" value="Unassembled WGS sequence"/>
</dbReference>
<keyword evidence="6" id="KW-0436">Ligase</keyword>
<keyword evidence="10 19" id="KW-0547">Nucleotide-binding</keyword>
<dbReference type="PRINTS" id="PR00098">
    <property type="entry name" value="CPSASE"/>
</dbReference>
<comment type="pathway">
    <text evidence="3">Amino-acid biosynthesis; L-arginine biosynthesis; carbamoyl phosphate from bicarbonate: step 1/1.</text>
</comment>
<comment type="catalytic activity">
    <reaction evidence="16">
        <text>hydrogencarbonate + L-glutamine + 2 ATP + H2O = carbamoyl phosphate + L-glutamate + 2 ADP + phosphate + 2 H(+)</text>
        <dbReference type="Rhea" id="RHEA:18633"/>
        <dbReference type="ChEBI" id="CHEBI:15377"/>
        <dbReference type="ChEBI" id="CHEBI:15378"/>
        <dbReference type="ChEBI" id="CHEBI:17544"/>
        <dbReference type="ChEBI" id="CHEBI:29985"/>
        <dbReference type="ChEBI" id="CHEBI:30616"/>
        <dbReference type="ChEBI" id="CHEBI:43474"/>
        <dbReference type="ChEBI" id="CHEBI:58228"/>
        <dbReference type="ChEBI" id="CHEBI:58359"/>
        <dbReference type="ChEBI" id="CHEBI:456216"/>
        <dbReference type="EC" id="6.3.5.5"/>
    </reaction>
</comment>
<dbReference type="InterPro" id="IPR058047">
    <property type="entry name" value="CPSase_preATP-grasp"/>
</dbReference>
<dbReference type="AlphaFoldDB" id="A0A1S9PJX6"/>
<keyword evidence="22" id="KW-1185">Reference proteome</keyword>
<sequence>MPKDTSIKSILIIGSGPIIIGQACEFDYAGSQASLSLKDEGITVTIINSNPATIMTDKVIADNVYLLPLTCESIEKILNEQQIDAVLPTMGGQTALNLCIEADERGIWKKYGVKIVGVDIAAIEKTENREAFRQLMVDIGVGVATSKIANSFLEGKEAAQDIGFPLVIRPSYTLGGKGAGFVHKKEDFDAALSRGLQASPTHEVLVEQAVLGWKEYELELLRDNNDNVIIICSIENFDPMGIHTGDSITVAPAMTLSDRCYQEMRNQAIKMMRAIGNFAGGCNVQFSVNPANEEIIAIEINPRVSRSSALASKATGYPIAKIAAKLAIGYNLDEIENQITKTTSAYFEPTLDYVIVKIPRWNFDKFKGANRELGLTMKSVGEVMGIGRSFIEALQKACQSLEIGRAGLGADGRQSRNLEEIMHSLEKPSWDRLFHIYDAMSLGVPVESIRKATKIDRWFLNQIQDVVNMENELRRYSLNNIPEDFFFTLKQKGFSDTQISYILGNVTEEEVYQRRKALGIRRVYKMVDTCAAEFAAKTPYYYSTYEGENESIVSDRKKIIVLGSGPNRIGQGIEFDYSCVHGLLAAKESGFEAIMVNCNPETVSTDFNMADKLYFEPVYWEHVREIIDLEQPEGVIVQLGGQTALKMAEKLSQHGIKIIGTDFNDMDIAEDRGRFSDLLKDLDIPYPKYGVAESAEEALKVAHEVGYPVLVRPSYVLGGQGMSIVINDEDLEKAVVNLLKNLPGNRVLIDHFLDRAAETESDSIHDGDDVHIIGMMEHIEPAGIHSGDSFSVLPPFDLSDTVIEQMEQYTEKIARALNVRGLLNIQFAVKNDKVYVIEANPRASRTVPFIAKAYDVPYINIAAKVMLGVAKLKDFTIERKLWGYAIKEPIFSFDKFPEVNKELGPEMKSTGEAIRFIPNLQDPYFRHLYKEKSMYLSK</sequence>
<dbReference type="GO" id="GO:0004088">
    <property type="term" value="F:carbamoyl-phosphate synthase (glutamine-hydrolyzing) activity"/>
    <property type="evidence" value="ECO:0007669"/>
    <property type="project" value="UniProtKB-EC"/>
</dbReference>
<reference evidence="21 22" key="1">
    <citation type="submission" date="2016-07" db="EMBL/GenBank/DDBJ databases">
        <title>Genomic analysis of zinc-resistant bacterium Mucilaginibacter pedocola TBZ30.</title>
        <authorList>
            <person name="Huang J."/>
            <person name="Tang J."/>
        </authorList>
    </citation>
    <scope>NUCLEOTIDE SEQUENCE [LARGE SCALE GENOMIC DNA]</scope>
    <source>
        <strain evidence="21 22">TBZ30</strain>
    </source>
</reference>
<dbReference type="InterPro" id="IPR005480">
    <property type="entry name" value="CPSase_lsu_oligo"/>
</dbReference>
<evidence type="ECO:0000256" key="11">
    <source>
        <dbReference type="ARBA" id="ARBA00022840"/>
    </source>
</evidence>
<dbReference type="GO" id="GO:0006526">
    <property type="term" value="P:L-arginine biosynthetic process"/>
    <property type="evidence" value="ECO:0007669"/>
    <property type="project" value="UniProtKB-KW"/>
</dbReference>
<evidence type="ECO:0000256" key="14">
    <source>
        <dbReference type="ARBA" id="ARBA00023211"/>
    </source>
</evidence>
<keyword evidence="13" id="KW-0665">Pyrimidine biosynthesis</keyword>
<dbReference type="NCBIfam" id="TIGR01369">
    <property type="entry name" value="CPSaseII_lrg"/>
    <property type="match status" value="1"/>
</dbReference>
<keyword evidence="7" id="KW-0028">Amino-acid biosynthesis</keyword>
<dbReference type="SUPFAM" id="SSF52440">
    <property type="entry name" value="PreATP-grasp domain"/>
    <property type="match status" value="2"/>
</dbReference>
<evidence type="ECO:0000256" key="17">
    <source>
        <dbReference type="ARBA" id="ARBA00057223"/>
    </source>
</evidence>
<evidence type="ECO:0000256" key="12">
    <source>
        <dbReference type="ARBA" id="ARBA00022842"/>
    </source>
</evidence>
<evidence type="ECO:0000256" key="2">
    <source>
        <dbReference type="ARBA" id="ARBA00004812"/>
    </source>
</evidence>
<protein>
    <submittedName>
        <fullName evidence="21">Carbamoyl phosphate synthase large subunit</fullName>
    </submittedName>
</protein>